<dbReference type="FunCoup" id="A0A420WJX1">
    <property type="interactions" value="90"/>
</dbReference>
<evidence type="ECO:0000256" key="5">
    <source>
        <dbReference type="ARBA" id="ARBA00022670"/>
    </source>
</evidence>
<dbReference type="GO" id="GO:0009252">
    <property type="term" value="P:peptidoglycan biosynthetic process"/>
    <property type="evidence" value="ECO:0007669"/>
    <property type="project" value="UniProtKB-UniPathway"/>
</dbReference>
<keyword evidence="6" id="KW-0328">Glycosyltransferase</keyword>
<dbReference type="InterPro" id="IPR012338">
    <property type="entry name" value="Beta-lactam/transpept-like"/>
</dbReference>
<dbReference type="Pfam" id="PF06832">
    <property type="entry name" value="BiPBP_C"/>
    <property type="match status" value="1"/>
</dbReference>
<evidence type="ECO:0000256" key="11">
    <source>
        <dbReference type="ARBA" id="ARBA00049902"/>
    </source>
</evidence>
<dbReference type="Proteomes" id="UP000282211">
    <property type="component" value="Unassembled WGS sequence"/>
</dbReference>
<dbReference type="PANTHER" id="PTHR32282:SF15">
    <property type="entry name" value="PENICILLIN-BINDING PROTEIN 1C"/>
    <property type="match status" value="1"/>
</dbReference>
<feature type="domain" description="Penicillin-binding C-terminal" evidence="14">
    <location>
        <begin position="586"/>
        <end position="662"/>
    </location>
</feature>
<evidence type="ECO:0000256" key="4">
    <source>
        <dbReference type="ARBA" id="ARBA00022645"/>
    </source>
</evidence>
<comment type="caution">
    <text evidence="15">The sequence shown here is derived from an EMBL/GenBank/DDBJ whole genome shotgun (WGS) entry which is preliminary data.</text>
</comment>
<dbReference type="EC" id="2.4.99.28" evidence="10"/>
<dbReference type="UniPathway" id="UPA00219"/>
<gene>
    <name evidence="15" type="ORF">DES40_0611</name>
</gene>
<feature type="domain" description="Penicillin-binding protein transpeptidase" evidence="12">
    <location>
        <begin position="298"/>
        <end position="537"/>
    </location>
</feature>
<dbReference type="SUPFAM" id="SSF53955">
    <property type="entry name" value="Lysozyme-like"/>
    <property type="match status" value="1"/>
</dbReference>
<evidence type="ECO:0000256" key="3">
    <source>
        <dbReference type="ARBA" id="ARBA00007739"/>
    </source>
</evidence>
<name>A0A420WJX1_9PROT</name>
<evidence type="ECO:0000259" key="12">
    <source>
        <dbReference type="Pfam" id="PF00905"/>
    </source>
</evidence>
<dbReference type="InterPro" id="IPR023346">
    <property type="entry name" value="Lysozyme-like_dom_sf"/>
</dbReference>
<evidence type="ECO:0000313" key="15">
    <source>
        <dbReference type="EMBL" id="RKQ71298.1"/>
    </source>
</evidence>
<dbReference type="SUPFAM" id="SSF56601">
    <property type="entry name" value="beta-lactamase/transpeptidase-like"/>
    <property type="match status" value="1"/>
</dbReference>
<dbReference type="InterPro" id="IPR001460">
    <property type="entry name" value="PCN-bd_Tpept"/>
</dbReference>
<comment type="similarity">
    <text evidence="2">In the C-terminal section; belongs to the transpeptidase family.</text>
</comment>
<dbReference type="Gene3D" id="1.10.3810.10">
    <property type="entry name" value="Biosynthetic peptidoglycan transglycosylase-like"/>
    <property type="match status" value="1"/>
</dbReference>
<comment type="catalytic activity">
    <reaction evidence="11">
        <text>[GlcNAc-(1-&gt;4)-Mur2Ac(oyl-L-Ala-gamma-D-Glu-L-Lys-D-Ala-D-Ala)](n)-di-trans,octa-cis-undecaprenyl diphosphate + beta-D-GlcNAc-(1-&gt;4)-Mur2Ac(oyl-L-Ala-gamma-D-Glu-L-Lys-D-Ala-D-Ala)-di-trans,octa-cis-undecaprenyl diphosphate = [GlcNAc-(1-&gt;4)-Mur2Ac(oyl-L-Ala-gamma-D-Glu-L-Lys-D-Ala-D-Ala)](n+1)-di-trans,octa-cis-undecaprenyl diphosphate + di-trans,octa-cis-undecaprenyl diphosphate + H(+)</text>
        <dbReference type="Rhea" id="RHEA:23708"/>
        <dbReference type="Rhea" id="RHEA-COMP:9602"/>
        <dbReference type="Rhea" id="RHEA-COMP:9603"/>
        <dbReference type="ChEBI" id="CHEBI:15378"/>
        <dbReference type="ChEBI" id="CHEBI:58405"/>
        <dbReference type="ChEBI" id="CHEBI:60033"/>
        <dbReference type="ChEBI" id="CHEBI:78435"/>
        <dbReference type="EC" id="2.4.99.28"/>
    </reaction>
</comment>
<comment type="similarity">
    <text evidence="3">In the N-terminal section; belongs to the glycosyltransferase 51 family.</text>
</comment>
<dbReference type="InterPro" id="IPR009647">
    <property type="entry name" value="PBP_C"/>
</dbReference>
<organism evidence="15 16">
    <name type="scientific">Litorimonas taeanensis</name>
    <dbReference type="NCBI Taxonomy" id="568099"/>
    <lineage>
        <taxon>Bacteria</taxon>
        <taxon>Pseudomonadati</taxon>
        <taxon>Pseudomonadota</taxon>
        <taxon>Alphaproteobacteria</taxon>
        <taxon>Maricaulales</taxon>
        <taxon>Robiginitomaculaceae</taxon>
    </lineage>
</organism>
<evidence type="ECO:0000256" key="1">
    <source>
        <dbReference type="ARBA" id="ARBA00004752"/>
    </source>
</evidence>
<dbReference type="NCBIfam" id="TIGR02073">
    <property type="entry name" value="PBP_1c"/>
    <property type="match status" value="1"/>
</dbReference>
<keyword evidence="7" id="KW-0808">Transferase</keyword>
<dbReference type="GO" id="GO:0008658">
    <property type="term" value="F:penicillin binding"/>
    <property type="evidence" value="ECO:0007669"/>
    <property type="project" value="InterPro"/>
</dbReference>
<dbReference type="InterPro" id="IPR036950">
    <property type="entry name" value="PBP_transglycosylase"/>
</dbReference>
<dbReference type="Pfam" id="PF00912">
    <property type="entry name" value="Transgly"/>
    <property type="match status" value="1"/>
</dbReference>
<dbReference type="AlphaFoldDB" id="A0A420WJX1"/>
<accession>A0A420WJX1</accession>
<dbReference type="GO" id="GO:0004180">
    <property type="term" value="F:carboxypeptidase activity"/>
    <property type="evidence" value="ECO:0007669"/>
    <property type="project" value="UniProtKB-KW"/>
</dbReference>
<dbReference type="InterPro" id="IPR011815">
    <property type="entry name" value="PBP_1c"/>
</dbReference>
<evidence type="ECO:0000313" key="16">
    <source>
        <dbReference type="Proteomes" id="UP000282211"/>
    </source>
</evidence>
<comment type="pathway">
    <text evidence="1">Cell wall biogenesis; peptidoglycan biosynthesis.</text>
</comment>
<evidence type="ECO:0000256" key="10">
    <source>
        <dbReference type="ARBA" id="ARBA00044770"/>
    </source>
</evidence>
<dbReference type="InParanoid" id="A0A420WJX1"/>
<evidence type="ECO:0000259" key="13">
    <source>
        <dbReference type="Pfam" id="PF00912"/>
    </source>
</evidence>
<dbReference type="EMBL" id="RBII01000001">
    <property type="protein sequence ID" value="RKQ71298.1"/>
    <property type="molecule type" value="Genomic_DNA"/>
</dbReference>
<dbReference type="RefSeq" id="WP_121099086.1">
    <property type="nucleotide sequence ID" value="NZ_RBII01000001.1"/>
</dbReference>
<evidence type="ECO:0000256" key="7">
    <source>
        <dbReference type="ARBA" id="ARBA00022679"/>
    </source>
</evidence>
<dbReference type="InterPro" id="IPR001264">
    <property type="entry name" value="Glyco_trans_51"/>
</dbReference>
<dbReference type="GO" id="GO:0006508">
    <property type="term" value="P:proteolysis"/>
    <property type="evidence" value="ECO:0007669"/>
    <property type="project" value="UniProtKB-KW"/>
</dbReference>
<dbReference type="GO" id="GO:0008955">
    <property type="term" value="F:peptidoglycan glycosyltransferase activity"/>
    <property type="evidence" value="ECO:0007669"/>
    <property type="project" value="UniProtKB-EC"/>
</dbReference>
<keyword evidence="4" id="KW-0121">Carboxypeptidase</keyword>
<proteinExistence type="inferred from homology"/>
<evidence type="ECO:0000259" key="14">
    <source>
        <dbReference type="Pfam" id="PF06832"/>
    </source>
</evidence>
<feature type="domain" description="Glycosyl transferase family 51" evidence="13">
    <location>
        <begin position="57"/>
        <end position="224"/>
    </location>
</feature>
<evidence type="ECO:0000256" key="8">
    <source>
        <dbReference type="ARBA" id="ARBA00022801"/>
    </source>
</evidence>
<evidence type="ECO:0000256" key="6">
    <source>
        <dbReference type="ARBA" id="ARBA00022676"/>
    </source>
</evidence>
<reference evidence="15 16" key="1">
    <citation type="submission" date="2018-10" db="EMBL/GenBank/DDBJ databases">
        <title>Genomic Encyclopedia of Type Strains, Phase IV (KMG-IV): sequencing the most valuable type-strain genomes for metagenomic binning, comparative biology and taxonomic classification.</title>
        <authorList>
            <person name="Goeker M."/>
        </authorList>
    </citation>
    <scope>NUCLEOTIDE SEQUENCE [LARGE SCALE GENOMIC DNA]</scope>
    <source>
        <strain evidence="15 16">DSM 22008</strain>
    </source>
</reference>
<evidence type="ECO:0000256" key="2">
    <source>
        <dbReference type="ARBA" id="ARBA00007090"/>
    </source>
</evidence>
<keyword evidence="16" id="KW-1185">Reference proteome</keyword>
<sequence length="679" mass="74197">MLWRVSYPFYLKSALGLAWLAIIALLAFPIAPKSVRLESAATLYDVNDEILVRKATKDNYWRYNAKLEKIDPNYIKAVLAIEDARFFLHSGVDVPAILRALKTWRAKGEVVSGASTITMQLVRQYKPRKRVLSSKIIESLAALKYELVFTKSEILSQYLTRISYGGNIQGVEAATWRYFGKSPEYLTWDEIALLVALPQAPESRRPDRHPVAAKAGRDRLLDKLVQADLISKSIADEAKSIPIPQAFYDFPSDQNNGAPLLMVKGQDVKSFIKPNIQRMAHRVLQNSLINQSDAVNASILVVENDTRRVVAHVTAGDRAHEGGWLDLTAAVRSPGSTLKPFIYALAMSDGQANSQSAIQDAPTRFGAYQPENFNRRYYGKVRLKDALKHSLNVPAVAALEQIGPARFEAMLVSAGAPPRLPSHRTEDAGLSLALGGAGMTGTDLAVLYTALANEGVAKPLVWTKSHASSENGIQLFSAETAQEITEILAEATPPNGRIPGHLSAGRSMVAYKTGTSYGARDSWAAGYTTNYTVVAWVGRPDGAPRPGDTGRKSAAPLLFDVFDGLEEGSKSNKFAIARNHASQQDFQTTLDQGPQITFPMDGAEILVTAGKPTVKVKAQSVDRLRFYIDGHRLDVEYGAAEFRPPSSGFYILKVVDSQGKSAISRFRVLGADDIPNTPL</sequence>
<dbReference type="Pfam" id="PF00905">
    <property type="entry name" value="Transpeptidase"/>
    <property type="match status" value="1"/>
</dbReference>
<dbReference type="OrthoDB" id="9766909at2"/>
<keyword evidence="8" id="KW-0378">Hydrolase</keyword>
<dbReference type="GO" id="GO:0030288">
    <property type="term" value="C:outer membrane-bounded periplasmic space"/>
    <property type="evidence" value="ECO:0007669"/>
    <property type="project" value="TreeGrafter"/>
</dbReference>
<dbReference type="Gene3D" id="3.40.710.10">
    <property type="entry name" value="DD-peptidase/beta-lactamase superfamily"/>
    <property type="match status" value="1"/>
</dbReference>
<dbReference type="PANTHER" id="PTHR32282">
    <property type="entry name" value="BINDING PROTEIN TRANSPEPTIDASE, PUTATIVE-RELATED"/>
    <property type="match status" value="1"/>
</dbReference>
<keyword evidence="5" id="KW-0645">Protease</keyword>
<protein>
    <recommendedName>
        <fullName evidence="10">peptidoglycan glycosyltransferase</fullName>
        <ecNumber evidence="10">2.4.99.28</ecNumber>
    </recommendedName>
</protein>
<keyword evidence="9" id="KW-0511">Multifunctional enzyme</keyword>
<dbReference type="InterPro" id="IPR050396">
    <property type="entry name" value="Glycosyltr_51/Transpeptidase"/>
</dbReference>
<evidence type="ECO:0000256" key="9">
    <source>
        <dbReference type="ARBA" id="ARBA00023268"/>
    </source>
</evidence>